<evidence type="ECO:0000313" key="1">
    <source>
        <dbReference type="EMBL" id="EFZ35438.1"/>
    </source>
</evidence>
<gene>
    <name evidence="1" type="ORF">HMPREF0542_10458</name>
</gene>
<reference evidence="1 2" key="1">
    <citation type="submission" date="2011-01" db="EMBL/GenBank/DDBJ databases">
        <authorList>
            <person name="Muzny D."/>
            <person name="Qin X."/>
            <person name="Buhay C."/>
            <person name="Dugan-Rocha S."/>
            <person name="Ding Y."/>
            <person name="Chen G."/>
            <person name="Hawes A."/>
            <person name="Holder M."/>
            <person name="Jhangiani S."/>
            <person name="Johnson A."/>
            <person name="Khan Z."/>
            <person name="Li Z."/>
            <person name="Liu W."/>
            <person name="Liu X."/>
            <person name="Perez L."/>
            <person name="Shen H."/>
            <person name="Wang Q."/>
            <person name="Watt J."/>
            <person name="Xi L."/>
            <person name="Xin Y."/>
            <person name="Zhou J."/>
            <person name="Deng J."/>
            <person name="Jiang H."/>
            <person name="Liu Y."/>
            <person name="Qu J."/>
            <person name="Song X.-Z."/>
            <person name="Zhang L."/>
            <person name="Villasana D."/>
            <person name="Johnson A."/>
            <person name="Liu J."/>
            <person name="Liyanage D."/>
            <person name="Lorensuhewa L."/>
            <person name="Robinson T."/>
            <person name="Song A."/>
            <person name="Song B.-B."/>
            <person name="Dinh H."/>
            <person name="Thornton R."/>
            <person name="Coyle M."/>
            <person name="Francisco L."/>
            <person name="Jackson L."/>
            <person name="Javaid M."/>
            <person name="Korchina V."/>
            <person name="Kovar C."/>
            <person name="Mata R."/>
            <person name="Mathew T."/>
            <person name="Ngo R."/>
            <person name="Nguyen L."/>
            <person name="Nguyen N."/>
            <person name="Okwuonu G."/>
            <person name="Ongeri F."/>
            <person name="Pham C."/>
            <person name="Simmons D."/>
            <person name="Wilczek-Boney K."/>
            <person name="Hale W."/>
            <person name="Jakkamsetti A."/>
            <person name="Pham P."/>
            <person name="Ruth R."/>
            <person name="San Lucas F."/>
            <person name="Warren J."/>
            <person name="Zhang J."/>
            <person name="Zhao Z."/>
            <person name="Zhou C."/>
            <person name="Zhu D."/>
            <person name="Lee S."/>
            <person name="Bess C."/>
            <person name="Blankenburg K."/>
            <person name="Forbes L."/>
            <person name="Fu Q."/>
            <person name="Gubbala S."/>
            <person name="Hirani K."/>
            <person name="Jayaseelan J.C."/>
            <person name="Lara F."/>
            <person name="Munidasa M."/>
            <person name="Palculict T."/>
            <person name="Patil S."/>
            <person name="Pu L.-L."/>
            <person name="Saada N."/>
            <person name="Tang L."/>
            <person name="Weissenberger G."/>
            <person name="Zhu Y."/>
            <person name="Hemphill L."/>
            <person name="Shang Y."/>
            <person name="Youmans B."/>
            <person name="Ayvaz T."/>
            <person name="Ross M."/>
            <person name="Santibanez J."/>
            <person name="Aqrawi P."/>
            <person name="Gross S."/>
            <person name="Joshi V."/>
            <person name="Fowler G."/>
            <person name="Nazareth L."/>
            <person name="Reid J."/>
            <person name="Worley K."/>
            <person name="Petrosino J."/>
            <person name="Highlander S."/>
            <person name="Gibbs R."/>
        </authorList>
    </citation>
    <scope>NUCLEOTIDE SEQUENCE [LARGE SCALE GENOMIC DNA]</scope>
    <source>
        <strain evidence="1 2">ATCC 25644</strain>
    </source>
</reference>
<protein>
    <submittedName>
        <fullName evidence="1">Uncharacterized protein</fullName>
    </submittedName>
</protein>
<sequence>MTRDRRYRFREDDLAIIKKVAPRVDSSLQALFMLAGAGLFYKEDERARILNMSS</sequence>
<organism evidence="1 2">
    <name type="scientific">Ligilactobacillus ruminis ATCC 25644</name>
    <dbReference type="NCBI Taxonomy" id="525362"/>
    <lineage>
        <taxon>Bacteria</taxon>
        <taxon>Bacillati</taxon>
        <taxon>Bacillota</taxon>
        <taxon>Bacilli</taxon>
        <taxon>Lactobacillales</taxon>
        <taxon>Lactobacillaceae</taxon>
        <taxon>Ligilactobacillus</taxon>
    </lineage>
</organism>
<comment type="caution">
    <text evidence="1">The sequence shown here is derived from an EMBL/GenBank/DDBJ whole genome shotgun (WGS) entry which is preliminary data.</text>
</comment>
<dbReference type="HOGENOM" id="CLU_3044780_0_0_9"/>
<name>E7FNI1_9LACO</name>
<accession>E7FNI1</accession>
<proteinExistence type="predicted"/>
<dbReference type="Proteomes" id="UP000004099">
    <property type="component" value="Unassembled WGS sequence"/>
</dbReference>
<dbReference type="AlphaFoldDB" id="E7FNI1"/>
<evidence type="ECO:0000313" key="2">
    <source>
        <dbReference type="Proteomes" id="UP000004099"/>
    </source>
</evidence>
<dbReference type="EMBL" id="ACGS02000023">
    <property type="protein sequence ID" value="EFZ35438.1"/>
    <property type="molecule type" value="Genomic_DNA"/>
</dbReference>